<name>A0A840YCU6_9PROT</name>
<comment type="caution">
    <text evidence="2">The sequence shown here is derived from an EMBL/GenBank/DDBJ whole genome shotgun (WGS) entry which is preliminary data.</text>
</comment>
<gene>
    <name evidence="2" type="ORF">FHS87_004580</name>
</gene>
<organism evidence="2 3">
    <name type="scientific">Muricoccus pecuniae</name>
    <dbReference type="NCBI Taxonomy" id="693023"/>
    <lineage>
        <taxon>Bacteria</taxon>
        <taxon>Pseudomonadati</taxon>
        <taxon>Pseudomonadota</taxon>
        <taxon>Alphaproteobacteria</taxon>
        <taxon>Acetobacterales</taxon>
        <taxon>Roseomonadaceae</taxon>
        <taxon>Muricoccus</taxon>
    </lineage>
</organism>
<protein>
    <submittedName>
        <fullName evidence="2">Uncharacterized protein</fullName>
    </submittedName>
</protein>
<dbReference type="Proteomes" id="UP000580654">
    <property type="component" value="Unassembled WGS sequence"/>
</dbReference>
<accession>A0A840YCU6</accession>
<feature type="region of interest" description="Disordered" evidence="1">
    <location>
        <begin position="69"/>
        <end position="90"/>
    </location>
</feature>
<dbReference type="EMBL" id="JACIJD010000048">
    <property type="protein sequence ID" value="MBB5696509.1"/>
    <property type="molecule type" value="Genomic_DNA"/>
</dbReference>
<sequence length="304" mass="31574">MTKHHENHPESGSAASDPGRAEPLAPSAVAPGALPASGTTPGSVPPAEQHGSHWRDPILVVGRDWLGQFAPTQDTGLPSAEMPDGSNEEEDRHLFAARLRSSPGTGRPPIARLTHPELRRLALMASCLLAWTADGQAVAALVGVPEASTSRLHDDVGSARAVARLAVTLGVAPDPWPAEMPERVRLLLTVLHLGGGHPDAPARPARLAAWSLALNADANAPIPLSTAESHLYARMAGLASEAIGGGQAKDTGEAWPPTRLSQEEQAEIPDDQATRRLFIEAGRAHARLAAAEAAAPTPATPGEG</sequence>
<reference evidence="2 3" key="1">
    <citation type="submission" date="2020-08" db="EMBL/GenBank/DDBJ databases">
        <title>Genomic Encyclopedia of Type Strains, Phase IV (KMG-IV): sequencing the most valuable type-strain genomes for metagenomic binning, comparative biology and taxonomic classification.</title>
        <authorList>
            <person name="Goeker M."/>
        </authorList>
    </citation>
    <scope>NUCLEOTIDE SEQUENCE [LARGE SCALE GENOMIC DNA]</scope>
    <source>
        <strain evidence="2 3">DSM 25622</strain>
    </source>
</reference>
<dbReference type="AlphaFoldDB" id="A0A840YCU6"/>
<feature type="region of interest" description="Disordered" evidence="1">
    <location>
        <begin position="1"/>
        <end position="52"/>
    </location>
</feature>
<evidence type="ECO:0000313" key="2">
    <source>
        <dbReference type="EMBL" id="MBB5696509.1"/>
    </source>
</evidence>
<evidence type="ECO:0000256" key="1">
    <source>
        <dbReference type="SAM" id="MobiDB-lite"/>
    </source>
</evidence>
<proteinExistence type="predicted"/>
<dbReference type="RefSeq" id="WP_184521944.1">
    <property type="nucleotide sequence ID" value="NZ_JACIJD010000048.1"/>
</dbReference>
<keyword evidence="3" id="KW-1185">Reference proteome</keyword>
<evidence type="ECO:0000313" key="3">
    <source>
        <dbReference type="Proteomes" id="UP000580654"/>
    </source>
</evidence>